<dbReference type="Gene3D" id="1.10.10.10">
    <property type="entry name" value="Winged helix-like DNA-binding domain superfamily/Winged helix DNA-binding domain"/>
    <property type="match status" value="1"/>
</dbReference>
<dbReference type="Proteomes" id="UP000323454">
    <property type="component" value="Unassembled WGS sequence"/>
</dbReference>
<dbReference type="GO" id="GO:0043531">
    <property type="term" value="F:ADP binding"/>
    <property type="evidence" value="ECO:0007669"/>
    <property type="project" value="InterPro"/>
</dbReference>
<feature type="DNA-binding region" description="OmpR/PhoB-type" evidence="5">
    <location>
        <begin position="11"/>
        <end position="118"/>
    </location>
</feature>
<feature type="domain" description="OmpR/PhoB-type" evidence="6">
    <location>
        <begin position="11"/>
        <end position="118"/>
    </location>
</feature>
<comment type="caution">
    <text evidence="7">The sequence shown here is derived from an EMBL/GenBank/DDBJ whole genome shotgun (WGS) entry which is preliminary data.</text>
</comment>
<dbReference type="CDD" id="cd15831">
    <property type="entry name" value="BTAD"/>
    <property type="match status" value="1"/>
</dbReference>
<dbReference type="SUPFAM" id="SSF48452">
    <property type="entry name" value="TPR-like"/>
    <property type="match status" value="1"/>
</dbReference>
<dbReference type="InterPro" id="IPR011990">
    <property type="entry name" value="TPR-like_helical_dom_sf"/>
</dbReference>
<reference evidence="7 8" key="1">
    <citation type="submission" date="2019-09" db="EMBL/GenBank/DDBJ databases">
        <title>Goodfellowia gen. nov., a new genus of the Pseudonocardineae related to Actinoalloteichus, containing Goodfellowia coeruleoviolacea gen. nov., comb. nov. gen. nov., comb. nov.</title>
        <authorList>
            <person name="Labeda D."/>
        </authorList>
    </citation>
    <scope>NUCLEOTIDE SEQUENCE [LARGE SCALE GENOMIC DNA]</scope>
    <source>
        <strain evidence="7 8">AN110305</strain>
    </source>
</reference>
<comment type="similarity">
    <text evidence="1">Belongs to the AfsR/DnrI/RedD regulatory family.</text>
</comment>
<evidence type="ECO:0000259" key="6">
    <source>
        <dbReference type="PROSITE" id="PS51755"/>
    </source>
</evidence>
<dbReference type="GO" id="GO:0000160">
    <property type="term" value="P:phosphorelay signal transduction system"/>
    <property type="evidence" value="ECO:0007669"/>
    <property type="project" value="InterPro"/>
</dbReference>
<keyword evidence="4" id="KW-0804">Transcription</keyword>
<dbReference type="SUPFAM" id="SSF52540">
    <property type="entry name" value="P-loop containing nucleoside triphosphate hydrolases"/>
    <property type="match status" value="1"/>
</dbReference>
<organism evidence="7 8">
    <name type="scientific">Solihabitans fulvus</name>
    <dbReference type="NCBI Taxonomy" id="1892852"/>
    <lineage>
        <taxon>Bacteria</taxon>
        <taxon>Bacillati</taxon>
        <taxon>Actinomycetota</taxon>
        <taxon>Actinomycetes</taxon>
        <taxon>Pseudonocardiales</taxon>
        <taxon>Pseudonocardiaceae</taxon>
        <taxon>Solihabitans</taxon>
    </lineage>
</organism>
<dbReference type="InterPro" id="IPR027417">
    <property type="entry name" value="P-loop_NTPase"/>
</dbReference>
<keyword evidence="8" id="KW-1185">Reference proteome</keyword>
<gene>
    <name evidence="7" type="ORF">F0L68_37295</name>
</gene>
<accession>A0A5B2WKF3</accession>
<keyword evidence="3 5" id="KW-0238">DNA-binding</keyword>
<dbReference type="InterPro" id="IPR016032">
    <property type="entry name" value="Sig_transdc_resp-reg_C-effctor"/>
</dbReference>
<dbReference type="GO" id="GO:0006355">
    <property type="term" value="P:regulation of DNA-templated transcription"/>
    <property type="evidence" value="ECO:0007669"/>
    <property type="project" value="InterPro"/>
</dbReference>
<dbReference type="InterPro" id="IPR001867">
    <property type="entry name" value="OmpR/PhoB-type_DNA-bd"/>
</dbReference>
<evidence type="ECO:0000256" key="3">
    <source>
        <dbReference type="ARBA" id="ARBA00023125"/>
    </source>
</evidence>
<dbReference type="PANTHER" id="PTHR35807:SF1">
    <property type="entry name" value="TRANSCRIPTIONAL REGULATOR REDD"/>
    <property type="match status" value="1"/>
</dbReference>
<sequence>MTTWTRSATAAGAGEANQQLDVHVLGPLEVVRGDQVITPSAPKLRRMLALLAIRANTVVRTDQFIEELWEGRPPLSAVATLQTYVHHLRRTLRPASAPTGDGEDGGVRTSFGGYRLTLRPDALDVTRFHALVDRGRARLAGGDLAQASDVLGQALRLWRGPALADLSLGPILRSASVRLEETRKSALELRIDVDLRLGRHHDLVGELMETVEQYPTDEGLHARLLLCLYRANRRAEALQTYQRVRAALRRELGVEPSAELRQLHQSVLTADERLDHDTAAGSASAWVDQPPNMLPPSVSALVGRRGELARVRAALAVTAPTTAPVVAVVGPPGSGKSALCVHAAWRGRDTYPDGQLYHRLLDDTGAPVDPGRVLAKFLRAVGVPADQVPGSLAERSGMFRSWSADHRALVVLDDAVSAHQLLPLLPTGPRCATLVACRARLADPAIAATVDLLPLRQHEAVQLLTTVLGPCRLAADPEGVRRVLEVCEGLPLALRIVADRLSLRPHWTVRRLVDCMFSDLGELSVGDLDLRASLARTFHRMPAAARRTLLALSATDTGTVSIRAAAALLGHNETRTEALLEELVEFQLAEVGADTSGDFSYHVPRLFRGLAAGLPWPQEVPRPRQAQT</sequence>
<dbReference type="Pfam" id="PF00486">
    <property type="entry name" value="Trans_reg_C"/>
    <property type="match status" value="1"/>
</dbReference>
<dbReference type="Gene3D" id="3.40.50.300">
    <property type="entry name" value="P-loop containing nucleotide triphosphate hydrolases"/>
    <property type="match status" value="1"/>
</dbReference>
<evidence type="ECO:0000256" key="1">
    <source>
        <dbReference type="ARBA" id="ARBA00005820"/>
    </source>
</evidence>
<dbReference type="InterPro" id="IPR036388">
    <property type="entry name" value="WH-like_DNA-bd_sf"/>
</dbReference>
<dbReference type="SUPFAM" id="SSF46894">
    <property type="entry name" value="C-terminal effector domain of the bipartite response regulators"/>
    <property type="match status" value="1"/>
</dbReference>
<dbReference type="Gene3D" id="1.25.40.10">
    <property type="entry name" value="Tetratricopeptide repeat domain"/>
    <property type="match status" value="1"/>
</dbReference>
<dbReference type="AlphaFoldDB" id="A0A5B2WKF3"/>
<dbReference type="PRINTS" id="PR00364">
    <property type="entry name" value="DISEASERSIST"/>
</dbReference>
<dbReference type="SMART" id="SM00862">
    <property type="entry name" value="Trans_reg_C"/>
    <property type="match status" value="1"/>
</dbReference>
<dbReference type="EMBL" id="VUOB01000080">
    <property type="protein sequence ID" value="KAA2251398.1"/>
    <property type="molecule type" value="Genomic_DNA"/>
</dbReference>
<dbReference type="PROSITE" id="PS51755">
    <property type="entry name" value="OMPR_PHOB"/>
    <property type="match status" value="1"/>
</dbReference>
<evidence type="ECO:0000256" key="2">
    <source>
        <dbReference type="ARBA" id="ARBA00023015"/>
    </source>
</evidence>
<dbReference type="RefSeq" id="WP_149854629.1">
    <property type="nucleotide sequence ID" value="NZ_VUOB01000080.1"/>
</dbReference>
<dbReference type="PANTHER" id="PTHR35807">
    <property type="entry name" value="TRANSCRIPTIONAL REGULATOR REDD-RELATED"/>
    <property type="match status" value="1"/>
</dbReference>
<dbReference type="Pfam" id="PF03704">
    <property type="entry name" value="BTAD"/>
    <property type="match status" value="1"/>
</dbReference>
<evidence type="ECO:0000256" key="4">
    <source>
        <dbReference type="ARBA" id="ARBA00023163"/>
    </source>
</evidence>
<proteinExistence type="inferred from homology"/>
<keyword evidence="2" id="KW-0805">Transcription regulation</keyword>
<dbReference type="InterPro" id="IPR005158">
    <property type="entry name" value="BTAD"/>
</dbReference>
<evidence type="ECO:0000256" key="5">
    <source>
        <dbReference type="PROSITE-ProRule" id="PRU01091"/>
    </source>
</evidence>
<dbReference type="InterPro" id="IPR051677">
    <property type="entry name" value="AfsR-DnrI-RedD_regulator"/>
</dbReference>
<dbReference type="GO" id="GO:0003677">
    <property type="term" value="F:DNA binding"/>
    <property type="evidence" value="ECO:0007669"/>
    <property type="project" value="UniProtKB-UniRule"/>
</dbReference>
<protein>
    <recommendedName>
        <fullName evidence="6">OmpR/PhoB-type domain-containing protein</fullName>
    </recommendedName>
</protein>
<dbReference type="OrthoDB" id="5521887at2"/>
<evidence type="ECO:0000313" key="8">
    <source>
        <dbReference type="Proteomes" id="UP000323454"/>
    </source>
</evidence>
<dbReference type="SMART" id="SM01043">
    <property type="entry name" value="BTAD"/>
    <property type="match status" value="1"/>
</dbReference>
<reference evidence="7 8" key="2">
    <citation type="submission" date="2019-09" db="EMBL/GenBank/DDBJ databases">
        <authorList>
            <person name="Jin C."/>
        </authorList>
    </citation>
    <scope>NUCLEOTIDE SEQUENCE [LARGE SCALE GENOMIC DNA]</scope>
    <source>
        <strain evidence="7 8">AN110305</strain>
    </source>
</reference>
<evidence type="ECO:0000313" key="7">
    <source>
        <dbReference type="EMBL" id="KAA2251398.1"/>
    </source>
</evidence>
<name>A0A5B2WKF3_9PSEU</name>